<dbReference type="InterPro" id="IPR004843">
    <property type="entry name" value="Calcineurin-like_PHP"/>
</dbReference>
<dbReference type="InterPro" id="IPR029052">
    <property type="entry name" value="Metallo-depent_PP-like"/>
</dbReference>
<name>A0A1M6II00_9FIRM</name>
<dbReference type="OrthoDB" id="8610138at2"/>
<dbReference type="RefSeq" id="WP_110941018.1">
    <property type="nucleotide sequence ID" value="NZ_FQZV01000021.1"/>
</dbReference>
<dbReference type="STRING" id="1121919.SAMN02745975_01867"/>
<dbReference type="GO" id="GO:0016787">
    <property type="term" value="F:hydrolase activity"/>
    <property type="evidence" value="ECO:0007669"/>
    <property type="project" value="InterPro"/>
</dbReference>
<dbReference type="PIRSF" id="PIRSF033094">
    <property type="entry name" value="Pesterase_CT488"/>
    <property type="match status" value="1"/>
</dbReference>
<dbReference type="Pfam" id="PF00149">
    <property type="entry name" value="Metallophos"/>
    <property type="match status" value="1"/>
</dbReference>
<dbReference type="AlphaFoldDB" id="A0A1M6II00"/>
<dbReference type="EMBL" id="FQZV01000021">
    <property type="protein sequence ID" value="SHJ34057.1"/>
    <property type="molecule type" value="Genomic_DNA"/>
</dbReference>
<dbReference type="SUPFAM" id="SSF56300">
    <property type="entry name" value="Metallo-dependent phosphatases"/>
    <property type="match status" value="1"/>
</dbReference>
<reference evidence="3" key="1">
    <citation type="submission" date="2016-11" db="EMBL/GenBank/DDBJ databases">
        <authorList>
            <person name="Varghese N."/>
            <person name="Submissions S."/>
        </authorList>
    </citation>
    <scope>NUCLEOTIDE SEQUENCE [LARGE SCALE GENOMIC DNA]</scope>
    <source>
        <strain evidence="3">DSM 17957</strain>
    </source>
</reference>
<feature type="domain" description="Calcineurin-like phosphoesterase" evidence="1">
    <location>
        <begin position="1"/>
        <end position="196"/>
    </location>
</feature>
<dbReference type="InterPro" id="IPR051158">
    <property type="entry name" value="Metallophosphoesterase_sf"/>
</dbReference>
<dbReference type="InterPro" id="IPR014578">
    <property type="entry name" value="Pesterase_CT488"/>
</dbReference>
<sequence>MKIYVIGDLHLSGSVEKPMGVFGLHWENHHEKIEYHWKAQVRDEDLVLVPGDISWAMRLEEAMIDLQWIHQLPGKKVLLRGNHDYWWGSVTKLNHLFQNMFFLQNNSFQFGDYSICGTRGWLCANPYKFDAQDEKVYNRELQRLKLSLESTKGTGKNKIIVMTHYPPTNDKMEPSGFTEIYEAYGVEKVVYGHLHGSDGFRGALQGIHKGVQYYLTSCDFLDFKPLRIVE</sequence>
<proteinExistence type="predicted"/>
<keyword evidence="3" id="KW-1185">Reference proteome</keyword>
<accession>A0A1M6II00</accession>
<evidence type="ECO:0000313" key="2">
    <source>
        <dbReference type="EMBL" id="SHJ34057.1"/>
    </source>
</evidence>
<gene>
    <name evidence="2" type="ORF">SAMN02745975_01867</name>
</gene>
<evidence type="ECO:0000313" key="3">
    <source>
        <dbReference type="Proteomes" id="UP000184536"/>
    </source>
</evidence>
<dbReference type="PANTHER" id="PTHR31302:SF22">
    <property type="entry name" value="PHOSPHOESTERASE"/>
    <property type="match status" value="1"/>
</dbReference>
<dbReference type="PANTHER" id="PTHR31302">
    <property type="entry name" value="TRANSMEMBRANE PROTEIN WITH METALLOPHOSPHOESTERASE DOMAIN-RELATED"/>
    <property type="match status" value="1"/>
</dbReference>
<protein>
    <recommendedName>
        <fullName evidence="1">Calcineurin-like phosphoesterase domain-containing protein</fullName>
    </recommendedName>
</protein>
<evidence type="ECO:0000259" key="1">
    <source>
        <dbReference type="Pfam" id="PF00149"/>
    </source>
</evidence>
<dbReference type="Gene3D" id="3.60.21.10">
    <property type="match status" value="1"/>
</dbReference>
<dbReference type="Proteomes" id="UP000184536">
    <property type="component" value="Unassembled WGS sequence"/>
</dbReference>
<organism evidence="2 3">
    <name type="scientific">Geosporobacter subterraneus DSM 17957</name>
    <dbReference type="NCBI Taxonomy" id="1121919"/>
    <lineage>
        <taxon>Bacteria</taxon>
        <taxon>Bacillati</taxon>
        <taxon>Bacillota</taxon>
        <taxon>Clostridia</taxon>
        <taxon>Peptostreptococcales</taxon>
        <taxon>Thermotaleaceae</taxon>
        <taxon>Geosporobacter</taxon>
    </lineage>
</organism>